<dbReference type="EMBL" id="QSRJ01000002">
    <property type="protein sequence ID" value="RGL11581.1"/>
    <property type="molecule type" value="Genomic_DNA"/>
</dbReference>
<evidence type="ECO:0000313" key="4">
    <source>
        <dbReference type="Proteomes" id="UP000260943"/>
    </source>
</evidence>
<dbReference type="GO" id="GO:0008933">
    <property type="term" value="F:peptidoglycan lytic transglycosylase activity"/>
    <property type="evidence" value="ECO:0007669"/>
    <property type="project" value="InterPro"/>
</dbReference>
<dbReference type="PROSITE" id="PS00922">
    <property type="entry name" value="TRANSGLYCOSYLASE"/>
    <property type="match status" value="1"/>
</dbReference>
<name>A0A3E4QWV6_9ACTN</name>
<dbReference type="CDD" id="cd16896">
    <property type="entry name" value="LT_Slt70-like"/>
    <property type="match status" value="1"/>
</dbReference>
<proteinExistence type="inferred from homology"/>
<accession>A0A3E4QWV6</accession>
<reference evidence="3 4" key="1">
    <citation type="submission" date="2018-08" db="EMBL/GenBank/DDBJ databases">
        <title>A genome reference for cultivated species of the human gut microbiota.</title>
        <authorList>
            <person name="Zou Y."/>
            <person name="Xue W."/>
            <person name="Luo G."/>
        </authorList>
    </citation>
    <scope>NUCLEOTIDE SEQUENCE [LARGE SCALE GENOMIC DNA]</scope>
    <source>
        <strain evidence="3 4">TF08-14</strain>
    </source>
</reference>
<dbReference type="PANTHER" id="PTHR37423:SF2">
    <property type="entry name" value="MEMBRANE-BOUND LYTIC MUREIN TRANSGLYCOSYLASE C"/>
    <property type="match status" value="1"/>
</dbReference>
<dbReference type="InterPro" id="IPR008258">
    <property type="entry name" value="Transglycosylase_SLT_dom_1"/>
</dbReference>
<dbReference type="RefSeq" id="WP_117678940.1">
    <property type="nucleotide sequence ID" value="NZ_QSRJ01000002.1"/>
</dbReference>
<protein>
    <submittedName>
        <fullName evidence="3">Lytic transglycosylase domain-containing protein</fullName>
    </submittedName>
</protein>
<organism evidence="3 4">
    <name type="scientific">Collinsella tanakaei</name>
    <dbReference type="NCBI Taxonomy" id="626935"/>
    <lineage>
        <taxon>Bacteria</taxon>
        <taxon>Bacillati</taxon>
        <taxon>Actinomycetota</taxon>
        <taxon>Coriobacteriia</taxon>
        <taxon>Coriobacteriales</taxon>
        <taxon>Coriobacteriaceae</taxon>
        <taxon>Collinsella</taxon>
    </lineage>
</organism>
<dbReference type="Gene3D" id="1.10.530.10">
    <property type="match status" value="1"/>
</dbReference>
<dbReference type="SUPFAM" id="SSF53955">
    <property type="entry name" value="Lysozyme-like"/>
    <property type="match status" value="1"/>
</dbReference>
<sequence length="194" mass="21227">MAKRPRLLAWYRVLPMLAVAVMGGVSAAYSYAPSLLVSAIFPLKYEDEIARSASAHGVDPYLVAAVIETESGWDPDAKSGQGARGLMQLMPETAQDMVNKGLVDGSLYSADDLEDPAVNIEFGSAYLSYLITYFNGSADRAIAAYNGGMGNVDDWVQQDTSLHNAITFPETQAYLIRVNNAHDRYRQLYPDAFM</sequence>
<dbReference type="InterPro" id="IPR023346">
    <property type="entry name" value="Lysozyme-like_dom_sf"/>
</dbReference>
<evidence type="ECO:0000259" key="2">
    <source>
        <dbReference type="Pfam" id="PF01464"/>
    </source>
</evidence>
<feature type="domain" description="Transglycosylase SLT" evidence="2">
    <location>
        <begin position="51"/>
        <end position="162"/>
    </location>
</feature>
<dbReference type="AlphaFoldDB" id="A0A3E4QWV6"/>
<dbReference type="InterPro" id="IPR000189">
    <property type="entry name" value="Transglyc_AS"/>
</dbReference>
<dbReference type="Pfam" id="PF01464">
    <property type="entry name" value="SLT"/>
    <property type="match status" value="1"/>
</dbReference>
<dbReference type="Proteomes" id="UP000260943">
    <property type="component" value="Unassembled WGS sequence"/>
</dbReference>
<evidence type="ECO:0000256" key="1">
    <source>
        <dbReference type="ARBA" id="ARBA00007734"/>
    </source>
</evidence>
<dbReference type="GO" id="GO:0000270">
    <property type="term" value="P:peptidoglycan metabolic process"/>
    <property type="evidence" value="ECO:0007669"/>
    <property type="project" value="InterPro"/>
</dbReference>
<comment type="caution">
    <text evidence="3">The sequence shown here is derived from an EMBL/GenBank/DDBJ whole genome shotgun (WGS) entry which is preliminary data.</text>
</comment>
<gene>
    <name evidence="3" type="ORF">DXC81_01960</name>
</gene>
<dbReference type="PANTHER" id="PTHR37423">
    <property type="entry name" value="SOLUBLE LYTIC MUREIN TRANSGLYCOSYLASE-RELATED"/>
    <property type="match status" value="1"/>
</dbReference>
<evidence type="ECO:0000313" key="3">
    <source>
        <dbReference type="EMBL" id="RGL11581.1"/>
    </source>
</evidence>
<comment type="similarity">
    <text evidence="1">Belongs to the transglycosylase Slt family.</text>
</comment>
<dbReference type="GO" id="GO:0016020">
    <property type="term" value="C:membrane"/>
    <property type="evidence" value="ECO:0007669"/>
    <property type="project" value="InterPro"/>
</dbReference>